<protein>
    <submittedName>
        <fullName evidence="2">Uncharacterized protein</fullName>
    </submittedName>
</protein>
<evidence type="ECO:0000313" key="3">
    <source>
        <dbReference type="Proteomes" id="UP000599074"/>
    </source>
</evidence>
<proteinExistence type="predicted"/>
<reference evidence="2" key="1">
    <citation type="submission" date="2021-01" db="EMBL/GenBank/DDBJ databases">
        <title>Whole genome shotgun sequence of Planosporangium mesophilum NBRC 109066.</title>
        <authorList>
            <person name="Komaki H."/>
            <person name="Tamura T."/>
        </authorList>
    </citation>
    <scope>NUCLEOTIDE SEQUENCE</scope>
    <source>
        <strain evidence="2">NBRC 109066</strain>
    </source>
</reference>
<gene>
    <name evidence="2" type="ORF">Pme01_61070</name>
</gene>
<accession>A0A8J3X3H3</accession>
<evidence type="ECO:0000313" key="2">
    <source>
        <dbReference type="EMBL" id="GII26510.1"/>
    </source>
</evidence>
<sequence length="42" mass="4394">MLSAMTGISLALPATPTPCYLVSIAATTLLAAGLWLRFLTSR</sequence>
<keyword evidence="1" id="KW-1133">Transmembrane helix</keyword>
<dbReference type="AlphaFoldDB" id="A0A8J3X3H3"/>
<keyword evidence="1" id="KW-0812">Transmembrane</keyword>
<keyword evidence="1" id="KW-0472">Membrane</keyword>
<keyword evidence="3" id="KW-1185">Reference proteome</keyword>
<feature type="transmembrane region" description="Helical" evidence="1">
    <location>
        <begin position="20"/>
        <end position="39"/>
    </location>
</feature>
<organism evidence="2 3">
    <name type="scientific">Planosporangium mesophilum</name>
    <dbReference type="NCBI Taxonomy" id="689768"/>
    <lineage>
        <taxon>Bacteria</taxon>
        <taxon>Bacillati</taxon>
        <taxon>Actinomycetota</taxon>
        <taxon>Actinomycetes</taxon>
        <taxon>Micromonosporales</taxon>
        <taxon>Micromonosporaceae</taxon>
        <taxon>Planosporangium</taxon>
    </lineage>
</organism>
<dbReference type="EMBL" id="BOON01000083">
    <property type="protein sequence ID" value="GII26510.1"/>
    <property type="molecule type" value="Genomic_DNA"/>
</dbReference>
<comment type="caution">
    <text evidence="2">The sequence shown here is derived from an EMBL/GenBank/DDBJ whole genome shotgun (WGS) entry which is preliminary data.</text>
</comment>
<name>A0A8J3X3H3_9ACTN</name>
<evidence type="ECO:0000256" key="1">
    <source>
        <dbReference type="SAM" id="Phobius"/>
    </source>
</evidence>
<dbReference type="Proteomes" id="UP000599074">
    <property type="component" value="Unassembled WGS sequence"/>
</dbReference>